<dbReference type="InterPro" id="IPR012340">
    <property type="entry name" value="NA-bd_OB-fold"/>
</dbReference>
<sequence>MDIKINSRKPEEVHKELIALNNDNMPNFENEREVLKRFLTWYGRTEDSLGKYFEAITSNANKTIKIDIKDIFEYLTLETDNIFENSLIYNIKRNTYTYIKMLYDIIDEIRIENINLQEQEPFVVHRITRFKEKFPNESIPKHLGYLVRDYSIKIYDSQDAAIPLRFLNSENLGGLVHVKGVVVRLTQVKPAIKVATYICEACGAETYQQVNNNDHFDLMEECMSASCRQRKIIGALCLISRGSKFVKHQQIILQETNESVPQGGIPRSLTIEAYGPDTEQVKPGEEISLYGVFMPKMFYGYKKLKAGLLNDTYLMATCIESKVNKMKETEFNLNNMTTADVINSFAPEIFGMTDVKKLMLLQLISSPGLTTKDDRMRIRGDINILLVGDPGIAKSQILKTVCRLSRRGVYTTGRSSSAAGLTASVTKDPITNEYLLEGGALVLADKGICCIDEFDKMNEMDRVAIHEVMEQQSISVSKAGINTTLNARCSILAAANPVKGRFDRSKSVHYNINMPVSLMSRFDVVVVLEDKSDATEDLRLAEHVTSLHENQVLNTEKNKYENLIDYDTLKAFIEYKRNKNVELTSEIKNEIVSCYIRKRKTNKTMTPRYILSVIRISMAHARFVGNDQVSLSDVNEAMRLLDLYVFEKNTTKKNEPSLKHKIYMALCDAAIDNVIDLSQFYATTNFEREKVKEVIKSFSECSVWVETEDNELVIL</sequence>
<organism evidence="8 9">
    <name type="scientific">Ecytonucleospora hepatopenaei</name>
    <dbReference type="NCBI Taxonomy" id="646526"/>
    <lineage>
        <taxon>Eukaryota</taxon>
        <taxon>Fungi</taxon>
        <taxon>Fungi incertae sedis</taxon>
        <taxon>Microsporidia</taxon>
        <taxon>Enterocytozoonidae</taxon>
        <taxon>Ecytonucleospora</taxon>
    </lineage>
</organism>
<dbReference type="GO" id="GO:0003697">
    <property type="term" value="F:single-stranded DNA binding"/>
    <property type="evidence" value="ECO:0007669"/>
    <property type="project" value="TreeGrafter"/>
</dbReference>
<dbReference type="SUPFAM" id="SSF50249">
    <property type="entry name" value="Nucleic acid-binding proteins"/>
    <property type="match status" value="1"/>
</dbReference>
<dbReference type="Gene3D" id="3.40.50.300">
    <property type="entry name" value="P-loop containing nucleotide triphosphate hydrolases"/>
    <property type="match status" value="1"/>
</dbReference>
<evidence type="ECO:0000256" key="5">
    <source>
        <dbReference type="RuleBase" id="RU004070"/>
    </source>
</evidence>
<dbReference type="InterPro" id="IPR003593">
    <property type="entry name" value="AAA+_ATPase"/>
</dbReference>
<proteinExistence type="inferred from homology"/>
<name>A0A1W0E5D6_9MICR</name>
<dbReference type="STRING" id="646526.A0A1W0E5D6"/>
<evidence type="ECO:0000256" key="2">
    <source>
        <dbReference type="ARBA" id="ARBA00022840"/>
    </source>
</evidence>
<dbReference type="SUPFAM" id="SSF52540">
    <property type="entry name" value="P-loop containing nucleoside triphosphate hydrolases"/>
    <property type="match status" value="1"/>
</dbReference>
<keyword evidence="1 5" id="KW-0547">Nucleotide-binding</keyword>
<dbReference type="SMART" id="SM00382">
    <property type="entry name" value="AAA"/>
    <property type="match status" value="1"/>
</dbReference>
<dbReference type="GO" id="GO:0043596">
    <property type="term" value="C:nuclear replication fork"/>
    <property type="evidence" value="ECO:0007669"/>
    <property type="project" value="UniProtKB-ARBA"/>
</dbReference>
<keyword evidence="3 5" id="KW-0238">DNA-binding</keyword>
<evidence type="ECO:0000256" key="4">
    <source>
        <dbReference type="ARBA" id="ARBA00023306"/>
    </source>
</evidence>
<evidence type="ECO:0000259" key="7">
    <source>
        <dbReference type="PROSITE" id="PS50051"/>
    </source>
</evidence>
<keyword evidence="6" id="KW-0539">Nucleus</keyword>
<dbReference type="PANTHER" id="PTHR11630">
    <property type="entry name" value="DNA REPLICATION LICENSING FACTOR MCM FAMILY MEMBER"/>
    <property type="match status" value="1"/>
</dbReference>
<dbReference type="GO" id="GO:0042555">
    <property type="term" value="C:MCM complex"/>
    <property type="evidence" value="ECO:0007669"/>
    <property type="project" value="InterPro"/>
</dbReference>
<comment type="catalytic activity">
    <reaction evidence="6">
        <text>ATP + H2O = ADP + phosphate + H(+)</text>
        <dbReference type="Rhea" id="RHEA:13065"/>
        <dbReference type="ChEBI" id="CHEBI:15377"/>
        <dbReference type="ChEBI" id="CHEBI:15378"/>
        <dbReference type="ChEBI" id="CHEBI:30616"/>
        <dbReference type="ChEBI" id="CHEBI:43474"/>
        <dbReference type="ChEBI" id="CHEBI:456216"/>
        <dbReference type="EC" id="3.6.4.12"/>
    </reaction>
</comment>
<dbReference type="InterPro" id="IPR008050">
    <property type="entry name" value="MCM7"/>
</dbReference>
<dbReference type="Gene3D" id="2.40.50.140">
    <property type="entry name" value="Nucleic acid-binding proteins"/>
    <property type="match status" value="1"/>
</dbReference>
<accession>A0A1W0E5D6</accession>
<dbReference type="Pfam" id="PF17207">
    <property type="entry name" value="MCM_OB"/>
    <property type="match status" value="1"/>
</dbReference>
<dbReference type="Pfam" id="PF17855">
    <property type="entry name" value="MCM_lid"/>
    <property type="match status" value="1"/>
</dbReference>
<dbReference type="SMART" id="SM00350">
    <property type="entry name" value="MCM"/>
    <property type="match status" value="1"/>
</dbReference>
<dbReference type="InterPro" id="IPR001208">
    <property type="entry name" value="MCM_dom"/>
</dbReference>
<dbReference type="GO" id="GO:0006271">
    <property type="term" value="P:DNA strand elongation involved in DNA replication"/>
    <property type="evidence" value="ECO:0007669"/>
    <property type="project" value="TreeGrafter"/>
</dbReference>
<dbReference type="Pfam" id="PF00493">
    <property type="entry name" value="MCM"/>
    <property type="match status" value="1"/>
</dbReference>
<dbReference type="GO" id="GO:0006279">
    <property type="term" value="P:premeiotic DNA replication"/>
    <property type="evidence" value="ECO:0007669"/>
    <property type="project" value="UniProtKB-ARBA"/>
</dbReference>
<dbReference type="OrthoDB" id="3207464at2759"/>
<dbReference type="InterPro" id="IPR027417">
    <property type="entry name" value="P-loop_NTPase"/>
</dbReference>
<reference evidence="8 9" key="1">
    <citation type="journal article" date="2017" name="Environ. Microbiol.">
        <title>Decay of the glycolytic pathway and adaptation to intranuclear parasitism within Enterocytozoonidae microsporidia.</title>
        <authorList>
            <person name="Wiredu Boakye D."/>
            <person name="Jaroenlak P."/>
            <person name="Prachumwat A."/>
            <person name="Williams T.A."/>
            <person name="Bateman K.S."/>
            <person name="Itsathitphaisarn O."/>
            <person name="Sritunyalucksana K."/>
            <person name="Paszkiewicz K.H."/>
            <person name="Moore K.A."/>
            <person name="Stentiford G.D."/>
            <person name="Williams B.A."/>
        </authorList>
    </citation>
    <scope>NUCLEOTIDE SEQUENCE [LARGE SCALE GENOMIC DNA]</scope>
    <source>
        <strain evidence="8 9">TH1</strain>
    </source>
</reference>
<dbReference type="GO" id="GO:0017116">
    <property type="term" value="F:single-stranded DNA helicase activity"/>
    <property type="evidence" value="ECO:0007669"/>
    <property type="project" value="TreeGrafter"/>
</dbReference>
<dbReference type="InterPro" id="IPR041562">
    <property type="entry name" value="MCM_lid"/>
</dbReference>
<dbReference type="GO" id="GO:0031261">
    <property type="term" value="C:DNA replication preinitiation complex"/>
    <property type="evidence" value="ECO:0007669"/>
    <property type="project" value="UniProtKB-ARBA"/>
</dbReference>
<dbReference type="AlphaFoldDB" id="A0A1W0E5D6"/>
<feature type="domain" description="MCM C-terminal AAA(+) ATPase" evidence="7">
    <location>
        <begin position="337"/>
        <end position="544"/>
    </location>
</feature>
<dbReference type="GO" id="GO:0016887">
    <property type="term" value="F:ATP hydrolysis activity"/>
    <property type="evidence" value="ECO:0007669"/>
    <property type="project" value="RHEA"/>
</dbReference>
<dbReference type="Gene3D" id="2.20.28.10">
    <property type="match status" value="1"/>
</dbReference>
<comment type="function">
    <text evidence="6">Acts as component of the MCM2-7 complex (MCM complex) which is the replicative helicase essential for 'once per cell cycle' DNA replication initiation and elongation in eukaryotic cells. The active ATPase sites in the MCM2-7 ring are formed through the interaction surfaces of two neighboring subunits such that a critical structure of a conserved arginine finger motif is provided in trans relative to the ATP-binding site of the Walker A box of the adjacent subunit. The six ATPase active sites, however, are likely to contribute differentially to the complex helicase activity.</text>
</comment>
<dbReference type="PROSITE" id="PS50051">
    <property type="entry name" value="MCM_2"/>
    <property type="match status" value="1"/>
</dbReference>
<comment type="subcellular location">
    <subcellularLocation>
        <location evidence="6">Nucleus</location>
    </subcellularLocation>
</comment>
<protein>
    <recommendedName>
        <fullName evidence="6">DNA replication licensing factor MCM7</fullName>
        <ecNumber evidence="6">3.6.4.12</ecNumber>
    </recommendedName>
</protein>
<keyword evidence="6" id="KW-0235">DNA replication</keyword>
<dbReference type="PRINTS" id="PR01663">
    <property type="entry name" value="MCMPROTEIN7"/>
</dbReference>
<keyword evidence="2 5" id="KW-0067">ATP-binding</keyword>
<dbReference type="GO" id="GO:0005524">
    <property type="term" value="F:ATP binding"/>
    <property type="evidence" value="ECO:0007669"/>
    <property type="project" value="UniProtKB-KW"/>
</dbReference>
<dbReference type="InterPro" id="IPR018525">
    <property type="entry name" value="MCM_CS"/>
</dbReference>
<gene>
    <name evidence="6 8" type="primary">MCM7</name>
    <name evidence="8" type="ORF">EHP00_2104</name>
</gene>
<dbReference type="Proteomes" id="UP000192758">
    <property type="component" value="Unassembled WGS sequence"/>
</dbReference>
<evidence type="ECO:0000256" key="6">
    <source>
        <dbReference type="RuleBase" id="RU365012"/>
    </source>
</evidence>
<evidence type="ECO:0000313" key="9">
    <source>
        <dbReference type="Proteomes" id="UP000192758"/>
    </source>
</evidence>
<evidence type="ECO:0000256" key="1">
    <source>
        <dbReference type="ARBA" id="ARBA00022741"/>
    </source>
</evidence>
<dbReference type="GO" id="GO:0006270">
    <property type="term" value="P:DNA replication initiation"/>
    <property type="evidence" value="ECO:0007669"/>
    <property type="project" value="InterPro"/>
</dbReference>
<evidence type="ECO:0000256" key="3">
    <source>
        <dbReference type="ARBA" id="ARBA00023125"/>
    </source>
</evidence>
<keyword evidence="4 6" id="KW-0131">Cell cycle</keyword>
<dbReference type="PANTHER" id="PTHR11630:SF26">
    <property type="entry name" value="DNA REPLICATION LICENSING FACTOR MCM7"/>
    <property type="match status" value="1"/>
</dbReference>
<dbReference type="PRINTS" id="PR01657">
    <property type="entry name" value="MCMFAMILY"/>
</dbReference>
<keyword evidence="6" id="KW-0347">Helicase</keyword>
<comment type="caution">
    <text evidence="8">The sequence shown here is derived from an EMBL/GenBank/DDBJ whole genome shotgun (WGS) entry which is preliminary data.</text>
</comment>
<evidence type="ECO:0000313" key="8">
    <source>
        <dbReference type="EMBL" id="OQS54443.1"/>
    </source>
</evidence>
<dbReference type="InterPro" id="IPR031327">
    <property type="entry name" value="MCM"/>
</dbReference>
<dbReference type="InterPro" id="IPR033762">
    <property type="entry name" value="MCM_OB"/>
</dbReference>
<dbReference type="EC" id="3.6.4.12" evidence="6"/>
<keyword evidence="6" id="KW-0378">Hydrolase</keyword>
<dbReference type="GO" id="GO:0005656">
    <property type="term" value="C:nuclear pre-replicative complex"/>
    <property type="evidence" value="ECO:0007669"/>
    <property type="project" value="UniProtKB-ARBA"/>
</dbReference>
<comment type="similarity">
    <text evidence="5">Belongs to the MCM family.</text>
</comment>
<keyword evidence="9" id="KW-1185">Reference proteome</keyword>
<dbReference type="VEuPathDB" id="MicrosporidiaDB:EHP00_2104"/>
<dbReference type="EMBL" id="MNPJ01000020">
    <property type="protein sequence ID" value="OQS54443.1"/>
    <property type="molecule type" value="Genomic_DNA"/>
</dbReference>
<dbReference type="GO" id="GO:0000727">
    <property type="term" value="P:double-strand break repair via break-induced replication"/>
    <property type="evidence" value="ECO:0007669"/>
    <property type="project" value="TreeGrafter"/>
</dbReference>
<dbReference type="PROSITE" id="PS00847">
    <property type="entry name" value="MCM_1"/>
    <property type="match status" value="1"/>
</dbReference>